<dbReference type="Gene3D" id="3.30.70.100">
    <property type="match status" value="1"/>
</dbReference>
<feature type="active site" evidence="4">
    <location>
        <position position="27"/>
    </location>
</feature>
<evidence type="ECO:0000256" key="3">
    <source>
        <dbReference type="ARBA" id="ARBA00047645"/>
    </source>
</evidence>
<dbReference type="AlphaFoldDB" id="A0A6B8KJ96"/>
<dbReference type="OrthoDB" id="5295388at2"/>
<gene>
    <name evidence="7" type="ORF">H2LOC_013545</name>
</gene>
<sequence length="106" mass="11607">MTTSREITGKRFARIIVRGEVQNVGYRVFVAREAGRLRLPGWVRNRRDGTVETLVAGEAERVSEFLEAAKRGPATARIDSFSIQDADEAALREGCGEEGFVAAPAI</sequence>
<evidence type="ECO:0000313" key="7">
    <source>
        <dbReference type="EMBL" id="QGM46633.1"/>
    </source>
</evidence>
<dbReference type="InterPro" id="IPR001792">
    <property type="entry name" value="Acylphosphatase-like_dom"/>
</dbReference>
<dbReference type="RefSeq" id="WP_136496858.1">
    <property type="nucleotide sequence ID" value="NZ_CP046052.1"/>
</dbReference>
<dbReference type="PANTHER" id="PTHR47268:SF4">
    <property type="entry name" value="ACYLPHOSPHATASE"/>
    <property type="match status" value="1"/>
</dbReference>
<dbReference type="Proteomes" id="UP000309061">
    <property type="component" value="Chromosome"/>
</dbReference>
<evidence type="ECO:0000256" key="5">
    <source>
        <dbReference type="RuleBase" id="RU004168"/>
    </source>
</evidence>
<keyword evidence="8" id="KW-1185">Reference proteome</keyword>
<dbReference type="PROSITE" id="PS00151">
    <property type="entry name" value="ACYLPHOSPHATASE_2"/>
    <property type="match status" value="1"/>
</dbReference>
<dbReference type="PANTHER" id="PTHR47268">
    <property type="entry name" value="ACYLPHOSPHATASE"/>
    <property type="match status" value="1"/>
</dbReference>
<evidence type="ECO:0000259" key="6">
    <source>
        <dbReference type="PROSITE" id="PS51160"/>
    </source>
</evidence>
<comment type="similarity">
    <text evidence="1 5">Belongs to the acylphosphatase family.</text>
</comment>
<feature type="active site" evidence="4">
    <location>
        <position position="45"/>
    </location>
</feature>
<accession>A0A6B8KJ96</accession>
<keyword evidence="4" id="KW-0378">Hydrolase</keyword>
<dbReference type="InterPro" id="IPR020456">
    <property type="entry name" value="Acylphosphatase"/>
</dbReference>
<dbReference type="InterPro" id="IPR036046">
    <property type="entry name" value="Acylphosphatase-like_dom_sf"/>
</dbReference>
<organism evidence="7 8">
    <name type="scientific">Methylocystis heyeri</name>
    <dbReference type="NCBI Taxonomy" id="391905"/>
    <lineage>
        <taxon>Bacteria</taxon>
        <taxon>Pseudomonadati</taxon>
        <taxon>Pseudomonadota</taxon>
        <taxon>Alphaproteobacteria</taxon>
        <taxon>Hyphomicrobiales</taxon>
        <taxon>Methylocystaceae</taxon>
        <taxon>Methylocystis</taxon>
    </lineage>
</organism>
<evidence type="ECO:0000256" key="4">
    <source>
        <dbReference type="PROSITE-ProRule" id="PRU00520"/>
    </source>
</evidence>
<reference evidence="7 8" key="1">
    <citation type="submission" date="2019-11" db="EMBL/GenBank/DDBJ databases">
        <title>The genome sequence of Methylocystis heyeri.</title>
        <authorList>
            <person name="Oshkin I.Y."/>
            <person name="Miroshnikov K."/>
            <person name="Dedysh S.N."/>
        </authorList>
    </citation>
    <scope>NUCLEOTIDE SEQUENCE [LARGE SCALE GENOMIC DNA]</scope>
    <source>
        <strain evidence="7 8">H2</strain>
    </source>
</reference>
<name>A0A6B8KJ96_9HYPH</name>
<feature type="domain" description="Acylphosphatase-like" evidence="6">
    <location>
        <begin position="12"/>
        <end position="104"/>
    </location>
</feature>
<evidence type="ECO:0000313" key="8">
    <source>
        <dbReference type="Proteomes" id="UP000309061"/>
    </source>
</evidence>
<dbReference type="GO" id="GO:0003998">
    <property type="term" value="F:acylphosphatase activity"/>
    <property type="evidence" value="ECO:0007669"/>
    <property type="project" value="UniProtKB-EC"/>
</dbReference>
<protein>
    <recommendedName>
        <fullName evidence="2 4">acylphosphatase</fullName>
        <ecNumber evidence="2 4">3.6.1.7</ecNumber>
    </recommendedName>
</protein>
<dbReference type="EC" id="3.6.1.7" evidence="2 4"/>
<evidence type="ECO:0000256" key="2">
    <source>
        <dbReference type="ARBA" id="ARBA00012150"/>
    </source>
</evidence>
<dbReference type="SUPFAM" id="SSF54975">
    <property type="entry name" value="Acylphosphatase/BLUF domain-like"/>
    <property type="match status" value="1"/>
</dbReference>
<proteinExistence type="inferred from homology"/>
<dbReference type="InterPro" id="IPR017968">
    <property type="entry name" value="Acylphosphatase_CS"/>
</dbReference>
<dbReference type="EMBL" id="CP046052">
    <property type="protein sequence ID" value="QGM46633.1"/>
    <property type="molecule type" value="Genomic_DNA"/>
</dbReference>
<dbReference type="PROSITE" id="PS51160">
    <property type="entry name" value="ACYLPHOSPHATASE_3"/>
    <property type="match status" value="1"/>
</dbReference>
<dbReference type="Pfam" id="PF00708">
    <property type="entry name" value="Acylphosphatase"/>
    <property type="match status" value="1"/>
</dbReference>
<evidence type="ECO:0000256" key="1">
    <source>
        <dbReference type="ARBA" id="ARBA00005614"/>
    </source>
</evidence>
<comment type="catalytic activity">
    <reaction evidence="3 4">
        <text>an acyl phosphate + H2O = a carboxylate + phosphate + H(+)</text>
        <dbReference type="Rhea" id="RHEA:14965"/>
        <dbReference type="ChEBI" id="CHEBI:15377"/>
        <dbReference type="ChEBI" id="CHEBI:15378"/>
        <dbReference type="ChEBI" id="CHEBI:29067"/>
        <dbReference type="ChEBI" id="CHEBI:43474"/>
        <dbReference type="ChEBI" id="CHEBI:59918"/>
        <dbReference type="EC" id="3.6.1.7"/>
    </reaction>
</comment>
<dbReference type="KEGG" id="mhey:H2LOC_013545"/>